<dbReference type="EMBL" id="HG793125">
    <property type="protein sequence ID" value="CDK25048.1"/>
    <property type="molecule type" value="Genomic_DNA"/>
</dbReference>
<evidence type="ECO:0008006" key="6">
    <source>
        <dbReference type="Google" id="ProtNLM"/>
    </source>
</evidence>
<dbReference type="PANTHER" id="PTHR19411">
    <property type="entry name" value="PROTEIN BUD31-RELATED"/>
    <property type="match status" value="1"/>
</dbReference>
<dbReference type="GO" id="GO:0005681">
    <property type="term" value="C:spliceosomal complex"/>
    <property type="evidence" value="ECO:0007669"/>
    <property type="project" value="TreeGrafter"/>
</dbReference>
<dbReference type="HOGENOM" id="CLU_087132_1_1_1"/>
<evidence type="ECO:0000256" key="2">
    <source>
        <dbReference type="ARBA" id="ARBA00005287"/>
    </source>
</evidence>
<dbReference type="Proteomes" id="UP000019384">
    <property type="component" value="Unassembled WGS sequence"/>
</dbReference>
<keyword evidence="3" id="KW-0539">Nucleus</keyword>
<reference evidence="4" key="2">
    <citation type="submission" date="2014-02" db="EMBL/GenBank/DDBJ databases">
        <title>Complete DNA sequence of /Kuraishia capsulata/ illustrates novel genomic features among budding yeasts (/Saccharomycotina/).</title>
        <authorList>
            <person name="Morales L."/>
            <person name="Noel B."/>
            <person name="Porcel B."/>
            <person name="Marcet-Houben M."/>
            <person name="Hullo M-F."/>
            <person name="Sacerdot C."/>
            <person name="Tekaia F."/>
            <person name="Leh-Louis V."/>
            <person name="Despons L."/>
            <person name="Khanna V."/>
            <person name="Aury J-M."/>
            <person name="Barbe V."/>
            <person name="Couloux A."/>
            <person name="Labadie K."/>
            <person name="Pelletier E."/>
            <person name="Souciet J-L."/>
            <person name="Boekhout T."/>
            <person name="Gabaldon T."/>
            <person name="Wincker P."/>
            <person name="Dujon B."/>
        </authorList>
    </citation>
    <scope>NUCLEOTIDE SEQUENCE</scope>
    <source>
        <strain evidence="4">CBS 1993</strain>
    </source>
</reference>
<evidence type="ECO:0000256" key="3">
    <source>
        <dbReference type="ARBA" id="ARBA00023242"/>
    </source>
</evidence>
<organism evidence="4 5">
    <name type="scientific">Kuraishia capsulata CBS 1993</name>
    <dbReference type="NCBI Taxonomy" id="1382522"/>
    <lineage>
        <taxon>Eukaryota</taxon>
        <taxon>Fungi</taxon>
        <taxon>Dikarya</taxon>
        <taxon>Ascomycota</taxon>
        <taxon>Saccharomycotina</taxon>
        <taxon>Pichiomycetes</taxon>
        <taxon>Pichiales</taxon>
        <taxon>Pichiaceae</taxon>
        <taxon>Kuraishia</taxon>
    </lineage>
</organism>
<evidence type="ECO:0000313" key="5">
    <source>
        <dbReference type="Proteomes" id="UP000019384"/>
    </source>
</evidence>
<comment type="similarity">
    <text evidence="2">Belongs to the BUD31 (G10) family.</text>
</comment>
<sequence>MVARKPPADYVKVQPTLDAFAKKLKDLSRDDSLWEVLKINHQRSRYIYEMYYKKKLISKELYSWLGKKKVIDINLIAKWRKQGYENLCCLKCISEKTCICRVPHQNDFKQCVNCGCKGCASSD</sequence>
<dbReference type="AlphaFoldDB" id="W6MHC2"/>
<proteinExistence type="inferred from homology"/>
<keyword evidence="5" id="KW-1185">Reference proteome</keyword>
<evidence type="ECO:0000256" key="1">
    <source>
        <dbReference type="ARBA" id="ARBA00004123"/>
    </source>
</evidence>
<accession>W6MHC2</accession>
<dbReference type="GO" id="GO:0000398">
    <property type="term" value="P:mRNA splicing, via spliceosome"/>
    <property type="evidence" value="ECO:0007669"/>
    <property type="project" value="EnsemblFungi"/>
</dbReference>
<dbReference type="PANTHER" id="PTHR19411:SF0">
    <property type="entry name" value="PROTEIN BUD31 HOMOLOG"/>
    <property type="match status" value="1"/>
</dbReference>
<dbReference type="STRING" id="1382522.W6MHC2"/>
<protein>
    <recommendedName>
        <fullName evidence="6">G10 protein</fullName>
    </recommendedName>
</protein>
<name>W6MHC2_9ASCO</name>
<dbReference type="GeneID" id="34518451"/>
<dbReference type="GO" id="GO:0000974">
    <property type="term" value="C:Prp19 complex"/>
    <property type="evidence" value="ECO:0007669"/>
    <property type="project" value="EnsemblFungi"/>
</dbReference>
<comment type="subcellular location">
    <subcellularLocation>
        <location evidence="1">Nucleus</location>
    </subcellularLocation>
</comment>
<dbReference type="OrthoDB" id="277109at2759"/>
<reference evidence="4" key="1">
    <citation type="submission" date="2013-12" db="EMBL/GenBank/DDBJ databases">
        <authorList>
            <person name="Genoscope - CEA"/>
        </authorList>
    </citation>
    <scope>NUCLEOTIDE SEQUENCE</scope>
    <source>
        <strain evidence="4">CBS 1993</strain>
    </source>
</reference>
<evidence type="ECO:0000313" key="4">
    <source>
        <dbReference type="EMBL" id="CDK25048.1"/>
    </source>
</evidence>
<gene>
    <name evidence="4" type="ORF">KUCA_T00001015001</name>
</gene>
<dbReference type="GO" id="GO:0005686">
    <property type="term" value="C:U2 snRNP"/>
    <property type="evidence" value="ECO:0007669"/>
    <property type="project" value="EnsemblFungi"/>
</dbReference>
<dbReference type="RefSeq" id="XP_022457063.1">
    <property type="nucleotide sequence ID" value="XM_022605612.1"/>
</dbReference>
<dbReference type="Pfam" id="PF01125">
    <property type="entry name" value="BUD31"/>
    <property type="match status" value="1"/>
</dbReference>
<dbReference type="InterPro" id="IPR001748">
    <property type="entry name" value="BUD31"/>
</dbReference>